<dbReference type="InterPro" id="IPR029058">
    <property type="entry name" value="AB_hydrolase_fold"/>
</dbReference>
<gene>
    <name evidence="2" type="ORF">OHC33_002605</name>
</gene>
<comment type="caution">
    <text evidence="2">The sequence shown here is derived from an EMBL/GenBank/DDBJ whole genome shotgun (WGS) entry which is preliminary data.</text>
</comment>
<proteinExistence type="predicted"/>
<dbReference type="AlphaFoldDB" id="A0AAN8IQG8"/>
<sequence length="261" mass="28504">MSPKPTLILVPGAWHNGAIIFNKVISVLSKQQYKCIPIALPSITPTGDPSITYIDDITAVRNVIEAETTQGRDVVLVVHSYGGHVGSSAMRGLTRPKQQQNPNRDASGHGHVIGFAMISSVFTVTGASFVDGTGKHPPWMTENLETGFIEITVPARDVFYHDLPEDEGNEWAAKLQRMSARTGKEGGEHAYAGWKDVPVWYLATKDDHALPYEIQMMFVKMAKEAGGDITVREIESSHSPMLSRPEETAEFVSDAVNAFVG</sequence>
<accession>A0AAN8IQG8</accession>
<feature type="domain" description="AB hydrolase-1" evidence="1">
    <location>
        <begin position="7"/>
        <end position="250"/>
    </location>
</feature>
<dbReference type="InterPro" id="IPR052897">
    <property type="entry name" value="Sec-Metab_Biosynth_Hydrolase"/>
</dbReference>
<evidence type="ECO:0000313" key="2">
    <source>
        <dbReference type="EMBL" id="KAK5956032.1"/>
    </source>
</evidence>
<dbReference type="Proteomes" id="UP001316803">
    <property type="component" value="Unassembled WGS sequence"/>
</dbReference>
<dbReference type="PANTHER" id="PTHR37017">
    <property type="entry name" value="AB HYDROLASE-1 DOMAIN-CONTAINING PROTEIN-RELATED"/>
    <property type="match status" value="1"/>
</dbReference>
<dbReference type="Gene3D" id="3.40.50.1820">
    <property type="entry name" value="alpha/beta hydrolase"/>
    <property type="match status" value="1"/>
</dbReference>
<protein>
    <recommendedName>
        <fullName evidence="1">AB hydrolase-1 domain-containing protein</fullName>
    </recommendedName>
</protein>
<dbReference type="PANTHER" id="PTHR37017:SF3">
    <property type="entry name" value="AB HYDROLASE-1 DOMAIN-CONTAINING PROTEIN"/>
    <property type="match status" value="1"/>
</dbReference>
<dbReference type="InterPro" id="IPR000073">
    <property type="entry name" value="AB_hydrolase_1"/>
</dbReference>
<dbReference type="Pfam" id="PF12697">
    <property type="entry name" value="Abhydrolase_6"/>
    <property type="match status" value="1"/>
</dbReference>
<evidence type="ECO:0000313" key="3">
    <source>
        <dbReference type="Proteomes" id="UP001316803"/>
    </source>
</evidence>
<dbReference type="EMBL" id="JAKLMC020000005">
    <property type="protein sequence ID" value="KAK5956032.1"/>
    <property type="molecule type" value="Genomic_DNA"/>
</dbReference>
<evidence type="ECO:0000259" key="1">
    <source>
        <dbReference type="Pfam" id="PF12697"/>
    </source>
</evidence>
<dbReference type="SUPFAM" id="SSF53474">
    <property type="entry name" value="alpha/beta-Hydrolases"/>
    <property type="match status" value="1"/>
</dbReference>
<reference evidence="2 3" key="1">
    <citation type="submission" date="2022-12" db="EMBL/GenBank/DDBJ databases">
        <title>Genomic features and morphological characterization of a novel Knufia sp. strain isolated from spacecraft assembly facility.</title>
        <authorList>
            <person name="Teixeira M."/>
            <person name="Chander A.M."/>
            <person name="Stajich J.E."/>
            <person name="Venkateswaran K."/>
        </authorList>
    </citation>
    <scope>NUCLEOTIDE SEQUENCE [LARGE SCALE GENOMIC DNA]</scope>
    <source>
        <strain evidence="2 3">FJI-L2-BK-P2</strain>
    </source>
</reference>
<keyword evidence="3" id="KW-1185">Reference proteome</keyword>
<organism evidence="2 3">
    <name type="scientific">Knufia fluminis</name>
    <dbReference type="NCBI Taxonomy" id="191047"/>
    <lineage>
        <taxon>Eukaryota</taxon>
        <taxon>Fungi</taxon>
        <taxon>Dikarya</taxon>
        <taxon>Ascomycota</taxon>
        <taxon>Pezizomycotina</taxon>
        <taxon>Eurotiomycetes</taxon>
        <taxon>Chaetothyriomycetidae</taxon>
        <taxon>Chaetothyriales</taxon>
        <taxon>Trichomeriaceae</taxon>
        <taxon>Knufia</taxon>
    </lineage>
</organism>
<name>A0AAN8IQG8_9EURO</name>